<evidence type="ECO:0000313" key="4">
    <source>
        <dbReference type="Proteomes" id="UP001157353"/>
    </source>
</evidence>
<dbReference type="PANTHER" id="PTHR42901:SF1">
    <property type="entry name" value="ALCOHOL DEHYDROGENASE"/>
    <property type="match status" value="1"/>
</dbReference>
<protein>
    <submittedName>
        <fullName evidence="3">YciK family oxidoreductase</fullName>
    </submittedName>
</protein>
<name>A0ABQ6E2D2_9GAMM</name>
<dbReference type="InterPro" id="IPR036291">
    <property type="entry name" value="NAD(P)-bd_dom_sf"/>
</dbReference>
<evidence type="ECO:0000256" key="1">
    <source>
        <dbReference type="ARBA" id="ARBA00006484"/>
    </source>
</evidence>
<dbReference type="RefSeq" id="WP_284204608.1">
    <property type="nucleotide sequence ID" value="NZ_BSPQ01000013.1"/>
</dbReference>
<sequence length="245" mass="26505">MEQYQAKSDCLINKTILITGAGDGIGKILALQCAEFGATVILLGKTVSKLEAVYDEIEKMGKQQASILPLDLNGATETHYADLADTIKREYGKLDALVHNASQLGVLGPFAQIEKSTWDEVLQTNLTSQFMLTKALIPVLGLAEHASTIFTTSGVGNKGRAYWGAYSVSKFATEGMMQTLADEFENSTLRFNAVNPGATRTGMRANAFPAEDVSLLKTPIDLMPTYLYLLSDDSVDITGQRVNAQ</sequence>
<keyword evidence="2" id="KW-0560">Oxidoreductase</keyword>
<proteinExistence type="inferred from homology"/>
<dbReference type="Pfam" id="PF00106">
    <property type="entry name" value="adh_short"/>
    <property type="match status" value="1"/>
</dbReference>
<dbReference type="NCBIfam" id="NF006509">
    <property type="entry name" value="PRK08945.1"/>
    <property type="match status" value="1"/>
</dbReference>
<dbReference type="EMBL" id="BSPQ01000013">
    <property type="protein sequence ID" value="GLS91497.1"/>
    <property type="molecule type" value="Genomic_DNA"/>
</dbReference>
<evidence type="ECO:0000256" key="2">
    <source>
        <dbReference type="ARBA" id="ARBA00023002"/>
    </source>
</evidence>
<dbReference type="InterPro" id="IPR002347">
    <property type="entry name" value="SDR_fam"/>
</dbReference>
<accession>A0ABQ6E2D2</accession>
<dbReference type="SUPFAM" id="SSF51735">
    <property type="entry name" value="NAD(P)-binding Rossmann-fold domains"/>
    <property type="match status" value="1"/>
</dbReference>
<comment type="similarity">
    <text evidence="1">Belongs to the short-chain dehydrogenases/reductases (SDR) family.</text>
</comment>
<evidence type="ECO:0000313" key="3">
    <source>
        <dbReference type="EMBL" id="GLS91497.1"/>
    </source>
</evidence>
<dbReference type="Gene3D" id="3.40.50.720">
    <property type="entry name" value="NAD(P)-binding Rossmann-like Domain"/>
    <property type="match status" value="1"/>
</dbReference>
<keyword evidence="4" id="KW-1185">Reference proteome</keyword>
<organism evidence="3 4">
    <name type="scientific">Psychromonas marina</name>
    <dbReference type="NCBI Taxonomy" id="88364"/>
    <lineage>
        <taxon>Bacteria</taxon>
        <taxon>Pseudomonadati</taxon>
        <taxon>Pseudomonadota</taxon>
        <taxon>Gammaproteobacteria</taxon>
        <taxon>Alteromonadales</taxon>
        <taxon>Psychromonadaceae</taxon>
        <taxon>Psychromonas</taxon>
    </lineage>
</organism>
<dbReference type="Proteomes" id="UP001157353">
    <property type="component" value="Unassembled WGS sequence"/>
</dbReference>
<comment type="caution">
    <text evidence="3">The sequence shown here is derived from an EMBL/GenBank/DDBJ whole genome shotgun (WGS) entry which is preliminary data.</text>
</comment>
<dbReference type="PRINTS" id="PR00081">
    <property type="entry name" value="GDHRDH"/>
</dbReference>
<reference evidence="4" key="1">
    <citation type="journal article" date="2019" name="Int. J. Syst. Evol. Microbiol.">
        <title>The Global Catalogue of Microorganisms (GCM) 10K type strain sequencing project: providing services to taxonomists for standard genome sequencing and annotation.</title>
        <authorList>
            <consortium name="The Broad Institute Genomics Platform"/>
            <consortium name="The Broad Institute Genome Sequencing Center for Infectious Disease"/>
            <person name="Wu L."/>
            <person name="Ma J."/>
        </authorList>
    </citation>
    <scope>NUCLEOTIDE SEQUENCE [LARGE SCALE GENOMIC DNA]</scope>
    <source>
        <strain evidence="4">NBRC 103166</strain>
    </source>
</reference>
<dbReference type="InterPro" id="IPR020904">
    <property type="entry name" value="Sc_DH/Rdtase_CS"/>
</dbReference>
<gene>
    <name evidence="3" type="primary">yciK</name>
    <name evidence="3" type="ORF">GCM10007916_25660</name>
</gene>
<dbReference type="PROSITE" id="PS00061">
    <property type="entry name" value="ADH_SHORT"/>
    <property type="match status" value="1"/>
</dbReference>
<dbReference type="PANTHER" id="PTHR42901">
    <property type="entry name" value="ALCOHOL DEHYDROGENASE"/>
    <property type="match status" value="1"/>
</dbReference>